<evidence type="ECO:0000259" key="4">
    <source>
        <dbReference type="PROSITE" id="PS50932"/>
    </source>
</evidence>
<keyword evidence="3" id="KW-0804">Transcription</keyword>
<organism evidence="5 6">
    <name type="scientific">Paracholeplasma vituli</name>
    <dbReference type="NCBI Taxonomy" id="69473"/>
    <lineage>
        <taxon>Bacteria</taxon>
        <taxon>Bacillati</taxon>
        <taxon>Mycoplasmatota</taxon>
        <taxon>Mollicutes</taxon>
        <taxon>Acholeplasmatales</taxon>
        <taxon>Acholeplasmataceae</taxon>
        <taxon>Paracholeplasma</taxon>
    </lineage>
</organism>
<dbReference type="PROSITE" id="PS50932">
    <property type="entry name" value="HTH_LACI_2"/>
    <property type="match status" value="1"/>
</dbReference>
<evidence type="ECO:0000256" key="1">
    <source>
        <dbReference type="ARBA" id="ARBA00023015"/>
    </source>
</evidence>
<name>A0ABT2PWV4_9MOLU</name>
<dbReference type="PANTHER" id="PTHR30146">
    <property type="entry name" value="LACI-RELATED TRANSCRIPTIONAL REPRESSOR"/>
    <property type="match status" value="1"/>
</dbReference>
<keyword evidence="2 5" id="KW-0238">DNA-binding</keyword>
<keyword evidence="6" id="KW-1185">Reference proteome</keyword>
<proteinExistence type="predicted"/>
<protein>
    <submittedName>
        <fullName evidence="5">LacI family DNA-binding transcriptional regulator</fullName>
    </submittedName>
</protein>
<dbReference type="PANTHER" id="PTHR30146:SF150">
    <property type="entry name" value="ARABINOSE METABOLISM TRANSCRIPTIONAL REPRESSOR"/>
    <property type="match status" value="1"/>
</dbReference>
<dbReference type="SUPFAM" id="SSF53822">
    <property type="entry name" value="Periplasmic binding protein-like I"/>
    <property type="match status" value="1"/>
</dbReference>
<dbReference type="PROSITE" id="PS00356">
    <property type="entry name" value="HTH_LACI_1"/>
    <property type="match status" value="1"/>
</dbReference>
<sequence length="331" mass="36991">MSVKVTIYEVALAARVSLATVSRVLNNPEKVKPDTRERVLKVIKELGYRPNAIARGLASRKTTTVGVLVSDITRASVAEMLGGISDIAMKYSYSIKLFSAHEDVNILELINDIVAEQVDGVLILNDELDINRMKKVQELFDENEIPFVLANVVYEDKSVPSVSIDYEKAGYEITKLMLESGRKDIYMLSTVRKYSVNDKKELGYTKAMQEANLMPRIFRTSGTTSVNRQHFANFFADKIIDGAIGVRDSIAVSFMNIANETGRNVPEMVSVAGFQNTKYALLSRPTLTSIDIPVYDIGAVAMRLLTKLMNKEQLDSLQVVLPHYIVRRESL</sequence>
<dbReference type="Gene3D" id="3.40.50.2300">
    <property type="match status" value="2"/>
</dbReference>
<dbReference type="InterPro" id="IPR010982">
    <property type="entry name" value="Lambda_DNA-bd_dom_sf"/>
</dbReference>
<dbReference type="InterPro" id="IPR000843">
    <property type="entry name" value="HTH_LacI"/>
</dbReference>
<dbReference type="InterPro" id="IPR028082">
    <property type="entry name" value="Peripla_BP_I"/>
</dbReference>
<evidence type="ECO:0000313" key="6">
    <source>
        <dbReference type="Proteomes" id="UP001209076"/>
    </source>
</evidence>
<reference evidence="6" key="1">
    <citation type="submission" date="2023-07" db="EMBL/GenBank/DDBJ databases">
        <title>Novel Mycoplasma species identified in domestic and wild animals.</title>
        <authorList>
            <person name="Volokhov D.V."/>
            <person name="Furtak V.A."/>
            <person name="Zagorodnyaya T.A."/>
        </authorList>
    </citation>
    <scope>NUCLEOTIDE SEQUENCE [LARGE SCALE GENOMIC DNA]</scope>
    <source>
        <strain evidence="6">92-19</strain>
    </source>
</reference>
<comment type="caution">
    <text evidence="5">The sequence shown here is derived from an EMBL/GenBank/DDBJ whole genome shotgun (WGS) entry which is preliminary data.</text>
</comment>
<dbReference type="RefSeq" id="WP_262096746.1">
    <property type="nucleotide sequence ID" value="NZ_JAOEGN010000014.1"/>
</dbReference>
<gene>
    <name evidence="5" type="ORF">N7603_07170</name>
</gene>
<dbReference type="SUPFAM" id="SSF47413">
    <property type="entry name" value="lambda repressor-like DNA-binding domains"/>
    <property type="match status" value="1"/>
</dbReference>
<dbReference type="Pfam" id="PF13377">
    <property type="entry name" value="Peripla_BP_3"/>
    <property type="match status" value="1"/>
</dbReference>
<dbReference type="GO" id="GO:0003677">
    <property type="term" value="F:DNA binding"/>
    <property type="evidence" value="ECO:0007669"/>
    <property type="project" value="UniProtKB-KW"/>
</dbReference>
<evidence type="ECO:0000256" key="3">
    <source>
        <dbReference type="ARBA" id="ARBA00023163"/>
    </source>
</evidence>
<feature type="domain" description="HTH lacI-type" evidence="4">
    <location>
        <begin position="5"/>
        <end position="59"/>
    </location>
</feature>
<dbReference type="InterPro" id="IPR046335">
    <property type="entry name" value="LacI/GalR-like_sensor"/>
</dbReference>
<dbReference type="Proteomes" id="UP001209076">
    <property type="component" value="Unassembled WGS sequence"/>
</dbReference>
<dbReference type="Pfam" id="PF00356">
    <property type="entry name" value="LacI"/>
    <property type="match status" value="1"/>
</dbReference>
<evidence type="ECO:0000256" key="2">
    <source>
        <dbReference type="ARBA" id="ARBA00023125"/>
    </source>
</evidence>
<dbReference type="EMBL" id="JAOEGN010000014">
    <property type="protein sequence ID" value="MCU0105435.1"/>
    <property type="molecule type" value="Genomic_DNA"/>
</dbReference>
<keyword evidence="1" id="KW-0805">Transcription regulation</keyword>
<evidence type="ECO:0000313" key="5">
    <source>
        <dbReference type="EMBL" id="MCU0105435.1"/>
    </source>
</evidence>
<dbReference type="SMART" id="SM00354">
    <property type="entry name" value="HTH_LACI"/>
    <property type="match status" value="1"/>
</dbReference>
<dbReference type="CDD" id="cd01392">
    <property type="entry name" value="HTH_LacI"/>
    <property type="match status" value="1"/>
</dbReference>
<dbReference type="Gene3D" id="1.10.260.40">
    <property type="entry name" value="lambda repressor-like DNA-binding domains"/>
    <property type="match status" value="1"/>
</dbReference>
<accession>A0ABT2PWV4</accession>